<keyword evidence="1" id="KW-0479">Metal-binding</keyword>
<protein>
    <recommendedName>
        <fullName evidence="7">Zn(2)-C6 fungal-type domain-containing protein</fullName>
    </recommendedName>
</protein>
<dbReference type="Pfam" id="PF04082">
    <property type="entry name" value="Fungal_trans"/>
    <property type="match status" value="1"/>
</dbReference>
<evidence type="ECO:0000256" key="5">
    <source>
        <dbReference type="ARBA" id="ARBA00023242"/>
    </source>
</evidence>
<dbReference type="PANTHER" id="PTHR47424:SF9">
    <property type="entry name" value="TAH-2"/>
    <property type="match status" value="1"/>
</dbReference>
<name>A0A1L9VMY2_ASPGL</name>
<dbReference type="InterPro" id="IPR036864">
    <property type="entry name" value="Zn2-C6_fun-type_DNA-bd_sf"/>
</dbReference>
<dbReference type="RefSeq" id="XP_022401973.1">
    <property type="nucleotide sequence ID" value="XM_022548969.1"/>
</dbReference>
<dbReference type="GO" id="GO:0006351">
    <property type="term" value="P:DNA-templated transcription"/>
    <property type="evidence" value="ECO:0007669"/>
    <property type="project" value="InterPro"/>
</dbReference>
<feature type="region of interest" description="Disordered" evidence="6">
    <location>
        <begin position="54"/>
        <end position="85"/>
    </location>
</feature>
<evidence type="ECO:0000256" key="1">
    <source>
        <dbReference type="ARBA" id="ARBA00022723"/>
    </source>
</evidence>
<dbReference type="PROSITE" id="PS00463">
    <property type="entry name" value="ZN2_CY6_FUNGAL_1"/>
    <property type="match status" value="1"/>
</dbReference>
<keyword evidence="2" id="KW-0805">Transcription regulation</keyword>
<keyword evidence="9" id="KW-1185">Reference proteome</keyword>
<keyword evidence="5" id="KW-0539">Nucleus</keyword>
<dbReference type="SUPFAM" id="SSF57701">
    <property type="entry name" value="Zn2/Cys6 DNA-binding domain"/>
    <property type="match status" value="1"/>
</dbReference>
<keyword evidence="3" id="KW-0238">DNA-binding</keyword>
<dbReference type="VEuPathDB" id="FungiDB:ASPGLDRAFT_66027"/>
<dbReference type="EMBL" id="KV878895">
    <property type="protein sequence ID" value="OJJ85275.1"/>
    <property type="molecule type" value="Genomic_DNA"/>
</dbReference>
<dbReference type="Proteomes" id="UP000184300">
    <property type="component" value="Unassembled WGS sequence"/>
</dbReference>
<evidence type="ECO:0000256" key="3">
    <source>
        <dbReference type="ARBA" id="ARBA00023125"/>
    </source>
</evidence>
<dbReference type="PROSITE" id="PS50048">
    <property type="entry name" value="ZN2_CY6_FUNGAL_2"/>
    <property type="match status" value="1"/>
</dbReference>
<evidence type="ECO:0000256" key="2">
    <source>
        <dbReference type="ARBA" id="ARBA00023015"/>
    </source>
</evidence>
<keyword evidence="4" id="KW-0804">Transcription</keyword>
<dbReference type="GeneID" id="34465229"/>
<dbReference type="GO" id="GO:0000981">
    <property type="term" value="F:DNA-binding transcription factor activity, RNA polymerase II-specific"/>
    <property type="evidence" value="ECO:0007669"/>
    <property type="project" value="InterPro"/>
</dbReference>
<evidence type="ECO:0000256" key="4">
    <source>
        <dbReference type="ARBA" id="ARBA00023163"/>
    </source>
</evidence>
<proteinExistence type="predicted"/>
<dbReference type="OrthoDB" id="47007at2759"/>
<dbReference type="InterPro" id="IPR007219">
    <property type="entry name" value="XnlR_reg_dom"/>
</dbReference>
<gene>
    <name evidence="8" type="ORF">ASPGLDRAFT_66027</name>
</gene>
<dbReference type="InterPro" id="IPR051127">
    <property type="entry name" value="Fungal_SecMet_Regulators"/>
</dbReference>
<dbReference type="Gene3D" id="4.10.240.10">
    <property type="entry name" value="Zn(2)-C6 fungal-type DNA-binding domain"/>
    <property type="match status" value="1"/>
</dbReference>
<dbReference type="GO" id="GO:0008270">
    <property type="term" value="F:zinc ion binding"/>
    <property type="evidence" value="ECO:0007669"/>
    <property type="project" value="InterPro"/>
</dbReference>
<reference evidence="9" key="1">
    <citation type="journal article" date="2017" name="Genome Biol.">
        <title>Comparative genomics reveals high biological diversity and specific adaptations in the industrially and medically important fungal genus Aspergillus.</title>
        <authorList>
            <person name="de Vries R.P."/>
            <person name="Riley R."/>
            <person name="Wiebenga A."/>
            <person name="Aguilar-Osorio G."/>
            <person name="Amillis S."/>
            <person name="Uchima C.A."/>
            <person name="Anderluh G."/>
            <person name="Asadollahi M."/>
            <person name="Askin M."/>
            <person name="Barry K."/>
            <person name="Battaglia E."/>
            <person name="Bayram O."/>
            <person name="Benocci T."/>
            <person name="Braus-Stromeyer S.A."/>
            <person name="Caldana C."/>
            <person name="Canovas D."/>
            <person name="Cerqueira G.C."/>
            <person name="Chen F."/>
            <person name="Chen W."/>
            <person name="Choi C."/>
            <person name="Clum A."/>
            <person name="Dos Santos R.A."/>
            <person name="Damasio A.R."/>
            <person name="Diallinas G."/>
            <person name="Emri T."/>
            <person name="Fekete E."/>
            <person name="Flipphi M."/>
            <person name="Freyberg S."/>
            <person name="Gallo A."/>
            <person name="Gournas C."/>
            <person name="Habgood R."/>
            <person name="Hainaut M."/>
            <person name="Harispe M.L."/>
            <person name="Henrissat B."/>
            <person name="Hilden K.S."/>
            <person name="Hope R."/>
            <person name="Hossain A."/>
            <person name="Karabika E."/>
            <person name="Karaffa L."/>
            <person name="Karanyi Z."/>
            <person name="Krasevec N."/>
            <person name="Kuo A."/>
            <person name="Kusch H."/>
            <person name="LaButti K."/>
            <person name="Lagendijk E.L."/>
            <person name="Lapidus A."/>
            <person name="Levasseur A."/>
            <person name="Lindquist E."/>
            <person name="Lipzen A."/>
            <person name="Logrieco A.F."/>
            <person name="MacCabe A."/>
            <person name="Maekelae M.R."/>
            <person name="Malavazi I."/>
            <person name="Melin P."/>
            <person name="Meyer V."/>
            <person name="Mielnichuk N."/>
            <person name="Miskei M."/>
            <person name="Molnar A.P."/>
            <person name="Mule G."/>
            <person name="Ngan C.Y."/>
            <person name="Orejas M."/>
            <person name="Orosz E."/>
            <person name="Ouedraogo J.P."/>
            <person name="Overkamp K.M."/>
            <person name="Park H.-S."/>
            <person name="Perrone G."/>
            <person name="Piumi F."/>
            <person name="Punt P.J."/>
            <person name="Ram A.F."/>
            <person name="Ramon A."/>
            <person name="Rauscher S."/>
            <person name="Record E."/>
            <person name="Riano-Pachon D.M."/>
            <person name="Robert V."/>
            <person name="Roehrig J."/>
            <person name="Ruller R."/>
            <person name="Salamov A."/>
            <person name="Salih N.S."/>
            <person name="Samson R.A."/>
            <person name="Sandor E."/>
            <person name="Sanguinetti M."/>
            <person name="Schuetze T."/>
            <person name="Sepcic K."/>
            <person name="Shelest E."/>
            <person name="Sherlock G."/>
            <person name="Sophianopoulou V."/>
            <person name="Squina F.M."/>
            <person name="Sun H."/>
            <person name="Susca A."/>
            <person name="Todd R.B."/>
            <person name="Tsang A."/>
            <person name="Unkles S.E."/>
            <person name="van de Wiele N."/>
            <person name="van Rossen-Uffink D."/>
            <person name="Oliveira J.V."/>
            <person name="Vesth T.C."/>
            <person name="Visser J."/>
            <person name="Yu J.-H."/>
            <person name="Zhou M."/>
            <person name="Andersen M.R."/>
            <person name="Archer D.B."/>
            <person name="Baker S.E."/>
            <person name="Benoit I."/>
            <person name="Brakhage A.A."/>
            <person name="Braus G.H."/>
            <person name="Fischer R."/>
            <person name="Frisvad J.C."/>
            <person name="Goldman G.H."/>
            <person name="Houbraken J."/>
            <person name="Oakley B."/>
            <person name="Pocsi I."/>
            <person name="Scazzocchio C."/>
            <person name="Seiboth B."/>
            <person name="vanKuyk P.A."/>
            <person name="Wortman J."/>
            <person name="Dyer P.S."/>
            <person name="Grigoriev I.V."/>
        </authorList>
    </citation>
    <scope>NUCLEOTIDE SEQUENCE [LARGE SCALE GENOMIC DNA]</scope>
    <source>
        <strain evidence="9">CBS 516.65</strain>
    </source>
</reference>
<sequence>MPTKRSHKTVRRRCIRACTTCKRRKERCDGRQPCRRCVERGVDFDCRVSHPPLRETLSPTPEPDIRAYPHGAEGNQCVPQERNGPRHLRTTSAHIFPQSSRLAKDERGKYMFIGDAANLTFLQNVRRIAHVALGRCAFVDDPLRHHILETYDDGHERLIVESAINPPSKPTSEDANYLIHWYILATNCVLDAVDQHELFQGMSKWLLCSHEEPCETSAIYYLVLALGAQSCPESRDSDAEKYFNFGRYITLMTLMEDPSLVMIQSHVHVAMYLLAGSRRNSAFMYLGTAVRAAYALGLHRLDISALYPTSECLIRERLWKAIRILDLFMSASLGRPPSTTETRDTTVKENYSASNDLCLIFENILAEIYAKRMVSSETLEWISGLHRGWTSRFMECPREVGTQCAERIVTERGEAPNIGLIHLKEAYYWTIMLLSRPTLVEKVSLYASAAAESDCSGMEQLTSSASNDILASACVDSAARTIELLAAFIMSTHVPKRLPFVVNSAFMSALVLGLAIFGDMDRVLPLRCSLSNARVILAKFSPHDSVARRYLTIVDNFQNACDKYVEVRTRRDMDYQSRLIGGLFGSIHIEAPDAGDFMNHLDLNNTNRHGSMDNILLPFDSYDVI</sequence>
<dbReference type="SMART" id="SM00906">
    <property type="entry name" value="Fungal_trans"/>
    <property type="match status" value="1"/>
</dbReference>
<feature type="domain" description="Zn(2)-C6 fungal-type" evidence="7">
    <location>
        <begin position="17"/>
        <end position="48"/>
    </location>
</feature>
<dbReference type="GO" id="GO:0005634">
    <property type="term" value="C:nucleus"/>
    <property type="evidence" value="ECO:0007669"/>
    <property type="project" value="TreeGrafter"/>
</dbReference>
<dbReference type="InterPro" id="IPR001138">
    <property type="entry name" value="Zn2Cys6_DnaBD"/>
</dbReference>
<evidence type="ECO:0000313" key="9">
    <source>
        <dbReference type="Proteomes" id="UP000184300"/>
    </source>
</evidence>
<dbReference type="Pfam" id="PF00172">
    <property type="entry name" value="Zn_clus"/>
    <property type="match status" value="1"/>
</dbReference>
<organism evidence="8 9">
    <name type="scientific">Aspergillus glaucus CBS 516.65</name>
    <dbReference type="NCBI Taxonomy" id="1160497"/>
    <lineage>
        <taxon>Eukaryota</taxon>
        <taxon>Fungi</taxon>
        <taxon>Dikarya</taxon>
        <taxon>Ascomycota</taxon>
        <taxon>Pezizomycotina</taxon>
        <taxon>Eurotiomycetes</taxon>
        <taxon>Eurotiomycetidae</taxon>
        <taxon>Eurotiales</taxon>
        <taxon>Aspergillaceae</taxon>
        <taxon>Aspergillus</taxon>
        <taxon>Aspergillus subgen. Aspergillus</taxon>
    </lineage>
</organism>
<dbReference type="GO" id="GO:0000435">
    <property type="term" value="P:positive regulation of transcription from RNA polymerase II promoter by galactose"/>
    <property type="evidence" value="ECO:0007669"/>
    <property type="project" value="TreeGrafter"/>
</dbReference>
<dbReference type="STRING" id="1160497.A0A1L9VMY2"/>
<dbReference type="PANTHER" id="PTHR47424">
    <property type="entry name" value="REGULATORY PROTEIN GAL4"/>
    <property type="match status" value="1"/>
</dbReference>
<evidence type="ECO:0000256" key="6">
    <source>
        <dbReference type="SAM" id="MobiDB-lite"/>
    </source>
</evidence>
<dbReference type="AlphaFoldDB" id="A0A1L9VMY2"/>
<evidence type="ECO:0000259" key="7">
    <source>
        <dbReference type="PROSITE" id="PS50048"/>
    </source>
</evidence>
<dbReference type="GO" id="GO:0000978">
    <property type="term" value="F:RNA polymerase II cis-regulatory region sequence-specific DNA binding"/>
    <property type="evidence" value="ECO:0007669"/>
    <property type="project" value="TreeGrafter"/>
</dbReference>
<dbReference type="SMART" id="SM00066">
    <property type="entry name" value="GAL4"/>
    <property type="match status" value="1"/>
</dbReference>
<dbReference type="CDD" id="cd00067">
    <property type="entry name" value="GAL4"/>
    <property type="match status" value="1"/>
</dbReference>
<evidence type="ECO:0000313" key="8">
    <source>
        <dbReference type="EMBL" id="OJJ85275.1"/>
    </source>
</evidence>
<dbReference type="CDD" id="cd12148">
    <property type="entry name" value="fungal_TF_MHR"/>
    <property type="match status" value="1"/>
</dbReference>
<accession>A0A1L9VMY2</accession>